<sequence>MIYGMKVDLPIGQVSILETDGYISHLLLDQAQLDKLLNKGIEIRFKETELLQQAIFQLQEYFDGIRTNFTVPIKQKGTPFQENVWEALSLIPYGESRSYSDIALQIGKPAAVRAIGQANKCNQLPVFVPCHRVIGKNSSLTGYAGQKTDQKAILLKHENILFKEK</sequence>
<evidence type="ECO:0000313" key="10">
    <source>
        <dbReference type="Proteomes" id="UP000674416"/>
    </source>
</evidence>
<comment type="catalytic activity">
    <reaction evidence="6">
        <text>a 6-O-methyl-2'-deoxyguanosine in DNA + L-cysteinyl-[protein] = S-methyl-L-cysteinyl-[protein] + a 2'-deoxyguanosine in DNA</text>
        <dbReference type="Rhea" id="RHEA:24000"/>
        <dbReference type="Rhea" id="RHEA-COMP:10131"/>
        <dbReference type="Rhea" id="RHEA-COMP:10132"/>
        <dbReference type="Rhea" id="RHEA-COMP:11367"/>
        <dbReference type="Rhea" id="RHEA-COMP:11368"/>
        <dbReference type="ChEBI" id="CHEBI:29950"/>
        <dbReference type="ChEBI" id="CHEBI:82612"/>
        <dbReference type="ChEBI" id="CHEBI:85445"/>
        <dbReference type="ChEBI" id="CHEBI:85448"/>
        <dbReference type="EC" id="2.1.1.63"/>
    </reaction>
</comment>
<dbReference type="InterPro" id="IPR014048">
    <property type="entry name" value="MethylDNA_cys_MeTrfase_DNA-bd"/>
</dbReference>
<comment type="caution">
    <text evidence="9">The sequence shown here is derived from an EMBL/GenBank/DDBJ whole genome shotgun (WGS) entry which is preliminary data.</text>
</comment>
<dbReference type="InterPro" id="IPR036631">
    <property type="entry name" value="MGMT_N_sf"/>
</dbReference>
<evidence type="ECO:0000256" key="5">
    <source>
        <dbReference type="ARBA" id="ARBA00023204"/>
    </source>
</evidence>
<dbReference type="SUPFAM" id="SSF46767">
    <property type="entry name" value="Methylated DNA-protein cysteine methyltransferase, C-terminal domain"/>
    <property type="match status" value="1"/>
</dbReference>
<feature type="domain" description="Methylguanine DNA methyltransferase ribonuclease-like" evidence="8">
    <location>
        <begin position="7"/>
        <end position="74"/>
    </location>
</feature>
<keyword evidence="4" id="KW-0227">DNA damage</keyword>
<dbReference type="InterPro" id="IPR001497">
    <property type="entry name" value="MethylDNA_cys_MeTrfase_AS"/>
</dbReference>
<dbReference type="PANTHER" id="PTHR10815:SF5">
    <property type="entry name" value="METHYLATED-DNA--PROTEIN-CYSTEINE METHYLTRANSFERASE"/>
    <property type="match status" value="1"/>
</dbReference>
<dbReference type="InterPro" id="IPR036217">
    <property type="entry name" value="MethylDNA_cys_MeTrfase_DNAb"/>
</dbReference>
<keyword evidence="5" id="KW-0234">DNA repair</keyword>
<dbReference type="NCBIfam" id="TIGR00589">
    <property type="entry name" value="ogt"/>
    <property type="match status" value="1"/>
</dbReference>
<protein>
    <submittedName>
        <fullName evidence="9">Methylated-DNA-[protein]-cysteine S-methyltransferase</fullName>
        <ecNumber evidence="9">2.1.1.63</ecNumber>
    </submittedName>
</protein>
<dbReference type="InterPro" id="IPR036388">
    <property type="entry name" value="WH-like_DNA-bd_sf"/>
</dbReference>
<dbReference type="PANTHER" id="PTHR10815">
    <property type="entry name" value="METHYLATED-DNA--PROTEIN-CYSTEINE METHYLTRANSFERASE"/>
    <property type="match status" value="1"/>
</dbReference>
<dbReference type="SUPFAM" id="SSF53155">
    <property type="entry name" value="Methylated DNA-protein cysteine methyltransferase domain"/>
    <property type="match status" value="1"/>
</dbReference>
<keyword evidence="3 9" id="KW-0808">Transferase</keyword>
<evidence type="ECO:0000259" key="8">
    <source>
        <dbReference type="Pfam" id="PF02870"/>
    </source>
</evidence>
<dbReference type="CDD" id="cd06445">
    <property type="entry name" value="ATase"/>
    <property type="match status" value="1"/>
</dbReference>
<gene>
    <name evidence="9" type="ORF">JOC74_000268</name>
</gene>
<dbReference type="EMBL" id="JAFDST010000001">
    <property type="protein sequence ID" value="MBP1079780.1"/>
    <property type="molecule type" value="Genomic_DNA"/>
</dbReference>
<dbReference type="EC" id="2.1.1.63" evidence="9"/>
<evidence type="ECO:0000256" key="6">
    <source>
        <dbReference type="ARBA" id="ARBA00049348"/>
    </source>
</evidence>
<name>A0ABS4CRY5_9BACI</name>
<evidence type="ECO:0000313" key="9">
    <source>
        <dbReference type="EMBL" id="MBP1079780.1"/>
    </source>
</evidence>
<organism evidence="9 10">
    <name type="scientific">Bacillus capparidis</name>
    <dbReference type="NCBI Taxonomy" id="1840411"/>
    <lineage>
        <taxon>Bacteria</taxon>
        <taxon>Bacillati</taxon>
        <taxon>Bacillota</taxon>
        <taxon>Bacilli</taxon>
        <taxon>Bacillales</taxon>
        <taxon>Bacillaceae</taxon>
        <taxon>Bacillus</taxon>
    </lineage>
</organism>
<evidence type="ECO:0000256" key="4">
    <source>
        <dbReference type="ARBA" id="ARBA00022763"/>
    </source>
</evidence>
<dbReference type="GO" id="GO:0003908">
    <property type="term" value="F:methylated-DNA-[protein]-cysteine S-methyltransferase activity"/>
    <property type="evidence" value="ECO:0007669"/>
    <property type="project" value="UniProtKB-EC"/>
</dbReference>
<dbReference type="Gene3D" id="1.10.10.10">
    <property type="entry name" value="Winged helix-like DNA-binding domain superfamily/Winged helix DNA-binding domain"/>
    <property type="match status" value="1"/>
</dbReference>
<dbReference type="Gene3D" id="3.30.160.70">
    <property type="entry name" value="Methylated DNA-protein cysteine methyltransferase domain"/>
    <property type="match status" value="1"/>
</dbReference>
<dbReference type="PROSITE" id="PS00374">
    <property type="entry name" value="MGMT"/>
    <property type="match status" value="1"/>
</dbReference>
<feature type="domain" description="Methylated-DNA-[protein]-cysteine S-methyltransferase DNA binding" evidence="7">
    <location>
        <begin position="79"/>
        <end position="159"/>
    </location>
</feature>
<evidence type="ECO:0000256" key="2">
    <source>
        <dbReference type="ARBA" id="ARBA00022603"/>
    </source>
</evidence>
<accession>A0ABS4CRY5</accession>
<dbReference type="Pfam" id="PF02870">
    <property type="entry name" value="Methyltransf_1N"/>
    <property type="match status" value="1"/>
</dbReference>
<dbReference type="InterPro" id="IPR008332">
    <property type="entry name" value="MethylG_MeTrfase_N"/>
</dbReference>
<evidence type="ECO:0000256" key="3">
    <source>
        <dbReference type="ARBA" id="ARBA00022679"/>
    </source>
</evidence>
<keyword evidence="10" id="KW-1185">Reference proteome</keyword>
<evidence type="ECO:0000256" key="1">
    <source>
        <dbReference type="ARBA" id="ARBA00001286"/>
    </source>
</evidence>
<dbReference type="GO" id="GO:0032259">
    <property type="term" value="P:methylation"/>
    <property type="evidence" value="ECO:0007669"/>
    <property type="project" value="UniProtKB-KW"/>
</dbReference>
<dbReference type="Pfam" id="PF01035">
    <property type="entry name" value="DNA_binding_1"/>
    <property type="match status" value="1"/>
</dbReference>
<comment type="catalytic activity">
    <reaction evidence="1">
        <text>a 4-O-methyl-thymidine in DNA + L-cysteinyl-[protein] = a thymidine in DNA + S-methyl-L-cysteinyl-[protein]</text>
        <dbReference type="Rhea" id="RHEA:53428"/>
        <dbReference type="Rhea" id="RHEA-COMP:10131"/>
        <dbReference type="Rhea" id="RHEA-COMP:10132"/>
        <dbReference type="Rhea" id="RHEA-COMP:13555"/>
        <dbReference type="Rhea" id="RHEA-COMP:13556"/>
        <dbReference type="ChEBI" id="CHEBI:29950"/>
        <dbReference type="ChEBI" id="CHEBI:82612"/>
        <dbReference type="ChEBI" id="CHEBI:137386"/>
        <dbReference type="ChEBI" id="CHEBI:137387"/>
        <dbReference type="EC" id="2.1.1.63"/>
    </reaction>
</comment>
<keyword evidence="2 9" id="KW-0489">Methyltransferase</keyword>
<reference evidence="9 10" key="1">
    <citation type="submission" date="2021-01" db="EMBL/GenBank/DDBJ databases">
        <title>Genomic Encyclopedia of Type Strains, Phase IV (KMG-IV): sequencing the most valuable type-strain genomes for metagenomic binning, comparative biology and taxonomic classification.</title>
        <authorList>
            <person name="Goeker M."/>
        </authorList>
    </citation>
    <scope>NUCLEOTIDE SEQUENCE [LARGE SCALE GENOMIC DNA]</scope>
    <source>
        <strain evidence="9 10">DSM 103394</strain>
    </source>
</reference>
<dbReference type="Proteomes" id="UP000674416">
    <property type="component" value="Unassembled WGS sequence"/>
</dbReference>
<proteinExistence type="predicted"/>
<evidence type="ECO:0000259" key="7">
    <source>
        <dbReference type="Pfam" id="PF01035"/>
    </source>
</evidence>
<dbReference type="RefSeq" id="WP_376773318.1">
    <property type="nucleotide sequence ID" value="NZ_JAFDST010000001.1"/>
</dbReference>